<dbReference type="InterPro" id="IPR052021">
    <property type="entry name" value="Type-I_RS_S_subunit"/>
</dbReference>
<dbReference type="EMBL" id="AJTZ01000005">
    <property type="protein sequence ID" value="EJN94077.1"/>
    <property type="molecule type" value="Genomic_DNA"/>
</dbReference>
<gene>
    <name evidence="5" type="ORF">SRA_06056</name>
</gene>
<accession>A0ABP2QYW1</accession>
<proteinExistence type="inferred from homology"/>
<protein>
    <submittedName>
        <fullName evidence="5">Restriction modification system DNA specificity subunit</fullName>
    </submittedName>
</protein>
<dbReference type="InterPro" id="IPR000055">
    <property type="entry name" value="Restrct_endonuc_typeI_TRD"/>
</dbReference>
<evidence type="ECO:0000313" key="5">
    <source>
        <dbReference type="EMBL" id="EJN94077.1"/>
    </source>
</evidence>
<keyword evidence="3" id="KW-0238">DNA-binding</keyword>
<comment type="similarity">
    <text evidence="1">Belongs to the type-I restriction system S methylase family.</text>
</comment>
<dbReference type="InterPro" id="IPR044946">
    <property type="entry name" value="Restrct_endonuc_typeI_TRD_sf"/>
</dbReference>
<feature type="domain" description="Type I restriction modification DNA specificity" evidence="4">
    <location>
        <begin position="33"/>
        <end position="107"/>
    </location>
</feature>
<name>A0ABP2QYW1_STRRT</name>
<evidence type="ECO:0000313" key="6">
    <source>
        <dbReference type="Proteomes" id="UP000007815"/>
    </source>
</evidence>
<dbReference type="Pfam" id="PF01420">
    <property type="entry name" value="Methylase_S"/>
    <property type="match status" value="1"/>
</dbReference>
<evidence type="ECO:0000256" key="2">
    <source>
        <dbReference type="ARBA" id="ARBA00022747"/>
    </source>
</evidence>
<evidence type="ECO:0000256" key="3">
    <source>
        <dbReference type="ARBA" id="ARBA00023125"/>
    </source>
</evidence>
<dbReference type="PANTHER" id="PTHR30408">
    <property type="entry name" value="TYPE-1 RESTRICTION ENZYME ECOKI SPECIFICITY PROTEIN"/>
    <property type="match status" value="1"/>
</dbReference>
<keyword evidence="2" id="KW-0680">Restriction system</keyword>
<organism evidence="5 6">
    <name type="scientific">Streptococcus ratti FA-1 = DSM 20564</name>
    <dbReference type="NCBI Taxonomy" id="699248"/>
    <lineage>
        <taxon>Bacteria</taxon>
        <taxon>Bacillati</taxon>
        <taxon>Bacillota</taxon>
        <taxon>Bacilli</taxon>
        <taxon>Lactobacillales</taxon>
        <taxon>Streptococcaceae</taxon>
        <taxon>Streptococcus</taxon>
    </lineage>
</organism>
<comment type="caution">
    <text evidence="5">The sequence shown here is derived from an EMBL/GenBank/DDBJ whole genome shotgun (WGS) entry which is preliminary data.</text>
</comment>
<dbReference type="PANTHER" id="PTHR30408:SF12">
    <property type="entry name" value="TYPE I RESTRICTION ENZYME MJAVIII SPECIFICITY SUBUNIT"/>
    <property type="match status" value="1"/>
</dbReference>
<keyword evidence="6" id="KW-1185">Reference proteome</keyword>
<reference evidence="5 6" key="1">
    <citation type="submission" date="2009-12" db="EMBL/GenBank/DDBJ databases">
        <authorList>
            <person name="Lefebure T."/>
            <person name="Cornejo O.E."/>
            <person name="Pavinski Bitar P.D."/>
            <person name="Lang P."/>
            <person name="Stanhope M.J."/>
        </authorList>
    </citation>
    <scope>NUCLEOTIDE SEQUENCE [LARGE SCALE GENOMIC DNA]</scope>
    <source>
        <strain evidence="5 6">FA-1</strain>
    </source>
</reference>
<sequence length="120" mass="13789">MVVRNSSRNLIEKHALIKSNLPNTVIGAFMTGIRAKNYNFISATLDHANFKREIHKNLGATINQFTTGDFKKMRFIFPTDEEQEAIGKFFSSIDSLMSSYQEKIGQLEILKKKLLQEMFI</sequence>
<dbReference type="SUPFAM" id="SSF116734">
    <property type="entry name" value="DNA methylase specificity domain"/>
    <property type="match status" value="1"/>
</dbReference>
<dbReference type="Proteomes" id="UP000007815">
    <property type="component" value="Unassembled WGS sequence"/>
</dbReference>
<evidence type="ECO:0000256" key="1">
    <source>
        <dbReference type="ARBA" id="ARBA00010923"/>
    </source>
</evidence>
<dbReference type="RefSeq" id="WP_003088638.1">
    <property type="nucleotide sequence ID" value="NZ_AJTZ01000005.1"/>
</dbReference>
<evidence type="ECO:0000259" key="4">
    <source>
        <dbReference type="Pfam" id="PF01420"/>
    </source>
</evidence>
<dbReference type="Gene3D" id="3.90.220.20">
    <property type="entry name" value="DNA methylase specificity domains"/>
    <property type="match status" value="1"/>
</dbReference>